<evidence type="ECO:0000313" key="2">
    <source>
        <dbReference type="EMBL" id="BBO33235.1"/>
    </source>
</evidence>
<name>A0A5K7XA01_9BACT</name>
<protein>
    <recommendedName>
        <fullName evidence="4">PEP-CTERM protein-sorting domain-containing protein</fullName>
    </recommendedName>
</protein>
<feature type="chain" id="PRO_5024902279" description="PEP-CTERM protein-sorting domain-containing protein" evidence="1">
    <location>
        <begin position="24"/>
        <end position="214"/>
    </location>
</feature>
<dbReference type="AlphaFoldDB" id="A0A5K7XA01"/>
<gene>
    <name evidence="2" type="ORF">PLANPX_2847</name>
</gene>
<organism evidence="2 3">
    <name type="scientific">Lacipirellula parvula</name>
    <dbReference type="NCBI Taxonomy" id="2650471"/>
    <lineage>
        <taxon>Bacteria</taxon>
        <taxon>Pseudomonadati</taxon>
        <taxon>Planctomycetota</taxon>
        <taxon>Planctomycetia</taxon>
        <taxon>Pirellulales</taxon>
        <taxon>Lacipirellulaceae</taxon>
        <taxon>Lacipirellula</taxon>
    </lineage>
</organism>
<accession>A0A5K7XA01</accession>
<sequence>MNARICIFLSLISLAIASTVASAYPIRLEHFGEGSGQIGDTIFNNKAFKVTGIADTQNVTFTGMSDPAQPPGIGLFSLNHLVTTIDIQDVGQFRITSGTRTFCNNELSVIGWSRSASLADIFNGPHDPVFSGWRIGSELEETVGIGVLYNYPEDQPVTTTGGDLKFVGQSDVTARFRAVYIPEPSTPHLLALSAVALIRRRRPQPPATSQRKQT</sequence>
<dbReference type="InterPro" id="IPR013424">
    <property type="entry name" value="Ice-binding_C"/>
</dbReference>
<reference evidence="3" key="1">
    <citation type="submission" date="2019-10" db="EMBL/GenBank/DDBJ databases">
        <title>Lacipirellula parvula gen. nov., sp. nov., representing a lineage of planctomycetes widespread in freshwater anoxic habitats, and description of the family Lacipirellulaceae.</title>
        <authorList>
            <person name="Dedysh S.N."/>
            <person name="Kulichevskaya I.S."/>
            <person name="Beletsky A.V."/>
            <person name="Rakitin A.L."/>
            <person name="Mardanov A.V."/>
            <person name="Ivanova A.A."/>
            <person name="Saltykova V.X."/>
            <person name="Rijpstra W.I.C."/>
            <person name="Sinninghe Damste J.S."/>
            <person name="Ravin N.V."/>
        </authorList>
    </citation>
    <scope>NUCLEOTIDE SEQUENCE [LARGE SCALE GENOMIC DNA]</scope>
    <source>
        <strain evidence="3">PX69</strain>
    </source>
</reference>
<evidence type="ECO:0000256" key="1">
    <source>
        <dbReference type="SAM" id="SignalP"/>
    </source>
</evidence>
<dbReference type="RefSeq" id="WP_152099055.1">
    <property type="nucleotide sequence ID" value="NZ_AP021861.1"/>
</dbReference>
<proteinExistence type="predicted"/>
<keyword evidence="1" id="KW-0732">Signal</keyword>
<evidence type="ECO:0000313" key="3">
    <source>
        <dbReference type="Proteomes" id="UP000326837"/>
    </source>
</evidence>
<feature type="signal peptide" evidence="1">
    <location>
        <begin position="1"/>
        <end position="23"/>
    </location>
</feature>
<dbReference type="EMBL" id="AP021861">
    <property type="protein sequence ID" value="BBO33235.1"/>
    <property type="molecule type" value="Genomic_DNA"/>
</dbReference>
<keyword evidence="3" id="KW-1185">Reference proteome</keyword>
<dbReference type="Proteomes" id="UP000326837">
    <property type="component" value="Chromosome"/>
</dbReference>
<dbReference type="KEGG" id="lpav:PLANPX_2847"/>
<evidence type="ECO:0008006" key="4">
    <source>
        <dbReference type="Google" id="ProtNLM"/>
    </source>
</evidence>
<dbReference type="NCBIfam" id="TIGR02595">
    <property type="entry name" value="PEP_CTERM"/>
    <property type="match status" value="1"/>
</dbReference>